<accession>A0A4U5ND59</accession>
<keyword evidence="2" id="KW-1185">Reference proteome</keyword>
<sequence>MLPSKTLQTKTDSRCSRNQGLSTSIALLLYFGLSVQIASPARQSALSRQLSFTLGGFTHKHPRWNHQKFGITQAEGKLSAPPSVIEFGVATGKHIKRPSDLRRL</sequence>
<name>A0A4U5ND59_STECR</name>
<reference evidence="1 2" key="1">
    <citation type="journal article" date="2015" name="Genome Biol.">
        <title>Comparative genomics of Steinernema reveals deeply conserved gene regulatory networks.</title>
        <authorList>
            <person name="Dillman A.R."/>
            <person name="Macchietto M."/>
            <person name="Porter C.F."/>
            <person name="Rogers A."/>
            <person name="Williams B."/>
            <person name="Antoshechkin I."/>
            <person name="Lee M.M."/>
            <person name="Goodwin Z."/>
            <person name="Lu X."/>
            <person name="Lewis E.E."/>
            <person name="Goodrich-Blair H."/>
            <person name="Stock S.P."/>
            <person name="Adams B.J."/>
            <person name="Sternberg P.W."/>
            <person name="Mortazavi A."/>
        </authorList>
    </citation>
    <scope>NUCLEOTIDE SEQUENCE [LARGE SCALE GENOMIC DNA]</scope>
    <source>
        <strain evidence="1 2">ALL</strain>
    </source>
</reference>
<evidence type="ECO:0000313" key="1">
    <source>
        <dbReference type="EMBL" id="TKR80530.1"/>
    </source>
</evidence>
<protein>
    <submittedName>
        <fullName evidence="1">Uncharacterized protein</fullName>
    </submittedName>
</protein>
<reference evidence="1 2" key="2">
    <citation type="journal article" date="2019" name="G3 (Bethesda)">
        <title>Hybrid Assembly of the Genome of the Entomopathogenic Nematode Steinernema carpocapsae Identifies the X-Chromosome.</title>
        <authorList>
            <person name="Serra L."/>
            <person name="Macchietto M."/>
            <person name="Macias-Munoz A."/>
            <person name="McGill C.J."/>
            <person name="Rodriguez I.M."/>
            <person name="Rodriguez B."/>
            <person name="Murad R."/>
            <person name="Mortazavi A."/>
        </authorList>
    </citation>
    <scope>NUCLEOTIDE SEQUENCE [LARGE SCALE GENOMIC DNA]</scope>
    <source>
        <strain evidence="1 2">ALL</strain>
    </source>
</reference>
<dbReference type="Proteomes" id="UP000298663">
    <property type="component" value="Unassembled WGS sequence"/>
</dbReference>
<dbReference type="AlphaFoldDB" id="A0A4U5ND59"/>
<evidence type="ECO:0000313" key="2">
    <source>
        <dbReference type="Proteomes" id="UP000298663"/>
    </source>
</evidence>
<comment type="caution">
    <text evidence="1">The sequence shown here is derived from an EMBL/GenBank/DDBJ whole genome shotgun (WGS) entry which is preliminary data.</text>
</comment>
<dbReference type="EMBL" id="AZBU02000004">
    <property type="protein sequence ID" value="TKR80530.1"/>
    <property type="molecule type" value="Genomic_DNA"/>
</dbReference>
<organism evidence="1 2">
    <name type="scientific">Steinernema carpocapsae</name>
    <name type="common">Entomopathogenic nematode</name>
    <dbReference type="NCBI Taxonomy" id="34508"/>
    <lineage>
        <taxon>Eukaryota</taxon>
        <taxon>Metazoa</taxon>
        <taxon>Ecdysozoa</taxon>
        <taxon>Nematoda</taxon>
        <taxon>Chromadorea</taxon>
        <taxon>Rhabditida</taxon>
        <taxon>Tylenchina</taxon>
        <taxon>Panagrolaimomorpha</taxon>
        <taxon>Strongyloidoidea</taxon>
        <taxon>Steinernematidae</taxon>
        <taxon>Steinernema</taxon>
    </lineage>
</organism>
<gene>
    <name evidence="1" type="ORF">L596_014592</name>
</gene>
<proteinExistence type="predicted"/>